<dbReference type="Proteomes" id="UP001567538">
    <property type="component" value="Unassembled WGS sequence"/>
</dbReference>
<feature type="region of interest" description="Disordered" evidence="1">
    <location>
        <begin position="77"/>
        <end position="125"/>
    </location>
</feature>
<evidence type="ECO:0000313" key="3">
    <source>
        <dbReference type="Proteomes" id="UP001567538"/>
    </source>
</evidence>
<dbReference type="AlphaFoldDB" id="A0ABD1H6S7"/>
<accession>A0ABD1H6S7</accession>
<reference evidence="2 3" key="1">
    <citation type="submission" date="2024-06" db="EMBL/GenBank/DDBJ databases">
        <title>A chromosome level genome sequence of Diviner's sage (Salvia divinorum).</title>
        <authorList>
            <person name="Ford S.A."/>
            <person name="Ro D.-K."/>
            <person name="Ness R.W."/>
            <person name="Phillips M.A."/>
        </authorList>
    </citation>
    <scope>NUCLEOTIDE SEQUENCE [LARGE SCALE GENOMIC DNA]</scope>
    <source>
        <strain evidence="2">SAF-2024a</strain>
        <tissue evidence="2">Leaf</tissue>
    </source>
</reference>
<evidence type="ECO:0000256" key="1">
    <source>
        <dbReference type="SAM" id="MobiDB-lite"/>
    </source>
</evidence>
<gene>
    <name evidence="2" type="ORF">AAHA92_12968</name>
</gene>
<dbReference type="EMBL" id="JBEAFC010000006">
    <property type="protein sequence ID" value="KAL1552127.1"/>
    <property type="molecule type" value="Genomic_DNA"/>
</dbReference>
<comment type="caution">
    <text evidence="2">The sequence shown here is derived from an EMBL/GenBank/DDBJ whole genome shotgun (WGS) entry which is preliminary data.</text>
</comment>
<dbReference type="PANTHER" id="PTHR45023:SF4">
    <property type="entry name" value="GLYCINE-RICH PROTEIN-RELATED"/>
    <property type="match status" value="1"/>
</dbReference>
<keyword evidence="3" id="KW-1185">Reference proteome</keyword>
<proteinExistence type="predicted"/>
<sequence length="169" mass="19595">MGEQRSLKSLRQRYKRLNTNVSKWIGAYKRAHDRATSGQSKEDIEKTAQQLYGKSKFTHHKVFESVMRHNPKWELKLNSTGSTRFQSDEDSLEESRGSSKRSRTSEEGGPQINSTPGTLREMRVTRERECDIQERKIKAAILTPLMARKDLSPEEEEQKRQLIAELFGK</sequence>
<dbReference type="PANTHER" id="PTHR45023">
    <property type="match status" value="1"/>
</dbReference>
<evidence type="ECO:0000313" key="2">
    <source>
        <dbReference type="EMBL" id="KAL1552127.1"/>
    </source>
</evidence>
<name>A0ABD1H6S7_SALDI</name>
<protein>
    <submittedName>
        <fullName evidence="2">Glutathione S-transferase T2-like</fullName>
    </submittedName>
</protein>
<organism evidence="2 3">
    <name type="scientific">Salvia divinorum</name>
    <name type="common">Maria pastora</name>
    <name type="synonym">Diviner's sage</name>
    <dbReference type="NCBI Taxonomy" id="28513"/>
    <lineage>
        <taxon>Eukaryota</taxon>
        <taxon>Viridiplantae</taxon>
        <taxon>Streptophyta</taxon>
        <taxon>Embryophyta</taxon>
        <taxon>Tracheophyta</taxon>
        <taxon>Spermatophyta</taxon>
        <taxon>Magnoliopsida</taxon>
        <taxon>eudicotyledons</taxon>
        <taxon>Gunneridae</taxon>
        <taxon>Pentapetalae</taxon>
        <taxon>asterids</taxon>
        <taxon>lamiids</taxon>
        <taxon>Lamiales</taxon>
        <taxon>Lamiaceae</taxon>
        <taxon>Nepetoideae</taxon>
        <taxon>Mentheae</taxon>
        <taxon>Salviinae</taxon>
        <taxon>Salvia</taxon>
        <taxon>Salvia subgen. Calosphace</taxon>
    </lineage>
</organism>